<dbReference type="InterPro" id="IPR034660">
    <property type="entry name" value="DinB/YfiT-like"/>
</dbReference>
<comment type="caution">
    <text evidence="1">The sequence shown here is derived from an EMBL/GenBank/DDBJ whole genome shotgun (WGS) entry which is preliminary data.</text>
</comment>
<dbReference type="Gene3D" id="1.20.120.450">
    <property type="entry name" value="dinb family like domain"/>
    <property type="match status" value="1"/>
</dbReference>
<dbReference type="Proteomes" id="UP001597282">
    <property type="component" value="Unassembled WGS sequence"/>
</dbReference>
<evidence type="ECO:0000313" key="2">
    <source>
        <dbReference type="Proteomes" id="UP001597282"/>
    </source>
</evidence>
<protein>
    <recommendedName>
        <fullName evidence="3">DinB family protein</fullName>
    </recommendedName>
</protein>
<keyword evidence="2" id="KW-1185">Reference proteome</keyword>
<gene>
    <name evidence="1" type="ORF">ACFQ4Y_12405</name>
</gene>
<evidence type="ECO:0008006" key="3">
    <source>
        <dbReference type="Google" id="ProtNLM"/>
    </source>
</evidence>
<proteinExistence type="predicted"/>
<dbReference type="EMBL" id="JBHTNU010000012">
    <property type="protein sequence ID" value="MFD1427707.1"/>
    <property type="molecule type" value="Genomic_DNA"/>
</dbReference>
<reference evidence="2" key="1">
    <citation type="journal article" date="2019" name="Int. J. Syst. Evol. Microbiol.">
        <title>The Global Catalogue of Microorganisms (GCM) 10K type strain sequencing project: providing services to taxonomists for standard genome sequencing and annotation.</title>
        <authorList>
            <consortium name="The Broad Institute Genomics Platform"/>
            <consortium name="The Broad Institute Genome Sequencing Center for Infectious Disease"/>
            <person name="Wu L."/>
            <person name="Ma J."/>
        </authorList>
    </citation>
    <scope>NUCLEOTIDE SEQUENCE [LARGE SCALE GENOMIC DNA]</scope>
    <source>
        <strain evidence="2">S1</strain>
    </source>
</reference>
<evidence type="ECO:0000313" key="1">
    <source>
        <dbReference type="EMBL" id="MFD1427707.1"/>
    </source>
</evidence>
<sequence>MQSLEAIPEPRWEVPFTIGARSLTLTEYIRGLADHDDHHRAQIEVLRSEM</sequence>
<dbReference type="RefSeq" id="WP_234992656.1">
    <property type="nucleotide sequence ID" value="NZ_JBHTNU010000012.1"/>
</dbReference>
<dbReference type="SUPFAM" id="SSF109854">
    <property type="entry name" value="DinB/YfiT-like putative metalloenzymes"/>
    <property type="match status" value="1"/>
</dbReference>
<accession>A0ABW4CAA0</accession>
<organism evidence="1 2">
    <name type="scientific">Kroppenstedtia sanguinis</name>
    <dbReference type="NCBI Taxonomy" id="1380684"/>
    <lineage>
        <taxon>Bacteria</taxon>
        <taxon>Bacillati</taxon>
        <taxon>Bacillota</taxon>
        <taxon>Bacilli</taxon>
        <taxon>Bacillales</taxon>
        <taxon>Thermoactinomycetaceae</taxon>
        <taxon>Kroppenstedtia</taxon>
    </lineage>
</organism>
<name>A0ABW4CAA0_9BACL</name>